<gene>
    <name evidence="1" type="ORF">FUA24_15575</name>
</gene>
<evidence type="ECO:0000313" key="2">
    <source>
        <dbReference type="Proteomes" id="UP000323930"/>
    </source>
</evidence>
<reference evidence="1 2" key="1">
    <citation type="submission" date="2019-08" db="EMBL/GenBank/DDBJ databases">
        <title>Seonamhaeicola sediminis sp. nov., isolated from marine sediment.</title>
        <authorList>
            <person name="Cao W.R."/>
        </authorList>
    </citation>
    <scope>NUCLEOTIDE SEQUENCE [LARGE SCALE GENOMIC DNA]</scope>
    <source>
        <strain evidence="1 2">B011</strain>
    </source>
</reference>
<evidence type="ECO:0000313" key="1">
    <source>
        <dbReference type="EMBL" id="TYA74731.1"/>
    </source>
</evidence>
<keyword evidence="2" id="KW-1185">Reference proteome</keyword>
<dbReference type="Proteomes" id="UP000323930">
    <property type="component" value="Unassembled WGS sequence"/>
</dbReference>
<comment type="caution">
    <text evidence="1">The sequence shown here is derived from an EMBL/GenBank/DDBJ whole genome shotgun (WGS) entry which is preliminary data.</text>
</comment>
<sequence>MHLKRIYIKIVFCLIGLACLECTEPFTAVTETFEDVLVVEATITDELKTQEIRLSRTYRLEESGGLNFESGANIVLNGSDGSIHNFEHTESGIYHSVNPFQAVQNVVYNLSITDSSGKKYITSEESLPPSVDIDNVYTELITREGTTGVQVFVDSEETPEDANYFRYEYEEAYKIVALYYNSNDVVLENWKEEGTSMFCFEDLEFVPRPEEQKTCYVERNSKDIIVTSINGLSESKISQFPVRFISAQDYVLRDRYSILVKQFVQSANANNFYKILKELGDDGSLFIENQPGFVRGNIFSEENENEKVIGFFDVSSMSSKRIFFDYQEFDINRPKYLYDCEVDALNYAATGPPISVDDERNILFRRLSSGNYKFHGQDECTVFVVPLQCGDCSSFASSNKPSYWED</sequence>
<dbReference type="AlphaFoldDB" id="A0A5D0HUZ3"/>
<dbReference type="InterPro" id="IPR025345">
    <property type="entry name" value="DUF4249"/>
</dbReference>
<accession>A0A5D0HUZ3</accession>
<dbReference type="Pfam" id="PF14054">
    <property type="entry name" value="DUF4249"/>
    <property type="match status" value="1"/>
</dbReference>
<organism evidence="1 2">
    <name type="scientific">Seonamhaeicola marinus</name>
    <dbReference type="NCBI Taxonomy" id="1912246"/>
    <lineage>
        <taxon>Bacteria</taxon>
        <taxon>Pseudomonadati</taxon>
        <taxon>Bacteroidota</taxon>
        <taxon>Flavobacteriia</taxon>
        <taxon>Flavobacteriales</taxon>
        <taxon>Flavobacteriaceae</taxon>
    </lineage>
</organism>
<protein>
    <submittedName>
        <fullName evidence="1">DUF4249 domain-containing protein</fullName>
    </submittedName>
</protein>
<name>A0A5D0HUZ3_9FLAO</name>
<proteinExistence type="predicted"/>
<dbReference type="OrthoDB" id="1062680at2"/>
<dbReference type="EMBL" id="VSDQ01000679">
    <property type="protein sequence ID" value="TYA74731.1"/>
    <property type="molecule type" value="Genomic_DNA"/>
</dbReference>